<protein>
    <recommendedName>
        <fullName evidence="3">NADH-quinone oxidoreductase subunit M</fullName>
    </recommendedName>
    <alternativeName>
        <fullName evidence="7">NADH dehydrogenase I subunit M</fullName>
    </alternativeName>
    <alternativeName>
        <fullName evidence="8">NDH-1 subunit M</fullName>
    </alternativeName>
</protein>
<feature type="transmembrane region" description="Helical" evidence="10">
    <location>
        <begin position="217"/>
        <end position="238"/>
    </location>
</feature>
<sequence>MTDSLPLLSLCLAWPLLGALSLAFIQDSELAKRGALLVAAVELLFTVAAAWVFDTARDDFQLLEDYPWIPGLNIHYQLGVDGISILFLPMTALLTLMALLASWNSVRHLNRFQLALMLALESVTIGVFTALDLALFFLFWELTLPPIFFLIGLWGIGAERRYAAMKYTLYMLFGGVPILFGIILLAINHAHYTGGAIPQDLAFSLPVLLNTPIPDSAQGLIFLLLFLGFAVKAPLLPFHTWLPTTAIEAPAFLSALLVGLKLGVYGIIRFAIPLAPQAALEHRWLLAILGAVTLIYGALIALQQTNLRRLLAYSSISHVGLVIVGIAAFNLQGLQGAVMQLLNFGIVAGSLMLLAGMIQQRLGSTDLVHLGGLAKPMPRLTVLFFVFVLSSIGVPGTNGFPAELLMILGALQAYPALAMVALFGAVLGAAYLLGFVRRAFFGPVVHDSVAKAQDLRPRELALLVVPVLLVLMIGLYPQWLLSWQETSLQSWWQRLSMAVPQVTTESKHTQKTAILGVPSDGSI</sequence>
<dbReference type="PRINTS" id="PR01437">
    <property type="entry name" value="NUOXDRDTASE4"/>
</dbReference>
<dbReference type="EMBL" id="LUUG01000082">
    <property type="protein sequence ID" value="OAI02867.1"/>
    <property type="molecule type" value="Genomic_DNA"/>
</dbReference>
<dbReference type="GO" id="GO:0015990">
    <property type="term" value="P:electron transport coupled proton transport"/>
    <property type="evidence" value="ECO:0007669"/>
    <property type="project" value="TreeGrafter"/>
</dbReference>
<gene>
    <name evidence="12" type="ORF">A1332_02935</name>
</gene>
<evidence type="ECO:0000256" key="10">
    <source>
        <dbReference type="SAM" id="Phobius"/>
    </source>
</evidence>
<evidence type="ECO:0000313" key="12">
    <source>
        <dbReference type="EMBL" id="OAI02867.1"/>
    </source>
</evidence>
<feature type="transmembrane region" description="Helical" evidence="10">
    <location>
        <begin position="460"/>
        <end position="479"/>
    </location>
</feature>
<feature type="transmembrane region" description="Helical" evidence="10">
    <location>
        <begin position="379"/>
        <end position="396"/>
    </location>
</feature>
<feature type="transmembrane region" description="Helical" evidence="10">
    <location>
        <begin position="310"/>
        <end position="331"/>
    </location>
</feature>
<evidence type="ECO:0000313" key="13">
    <source>
        <dbReference type="Proteomes" id="UP000078090"/>
    </source>
</evidence>
<dbReference type="PANTHER" id="PTHR43507:SF1">
    <property type="entry name" value="NADH-UBIQUINONE OXIDOREDUCTASE CHAIN 4"/>
    <property type="match status" value="1"/>
</dbReference>
<reference evidence="12 13" key="1">
    <citation type="submission" date="2016-03" db="EMBL/GenBank/DDBJ databases">
        <authorList>
            <person name="Ploux O."/>
        </authorList>
    </citation>
    <scope>NUCLEOTIDE SEQUENCE [LARGE SCALE GENOMIC DNA]</scope>
    <source>
        <strain evidence="12 13">R-45363</strain>
    </source>
</reference>
<dbReference type="GO" id="GO:0003954">
    <property type="term" value="F:NADH dehydrogenase activity"/>
    <property type="evidence" value="ECO:0007669"/>
    <property type="project" value="TreeGrafter"/>
</dbReference>
<accession>A0A177MAU5</accession>
<dbReference type="GO" id="GO:0048039">
    <property type="term" value="F:ubiquinone binding"/>
    <property type="evidence" value="ECO:0007669"/>
    <property type="project" value="TreeGrafter"/>
</dbReference>
<dbReference type="NCBIfam" id="TIGR01972">
    <property type="entry name" value="NDH_I_M"/>
    <property type="match status" value="1"/>
</dbReference>
<feature type="transmembrane region" description="Helical" evidence="10">
    <location>
        <begin position="74"/>
        <end position="100"/>
    </location>
</feature>
<evidence type="ECO:0000256" key="8">
    <source>
        <dbReference type="ARBA" id="ARBA00032798"/>
    </source>
</evidence>
<feature type="transmembrane region" description="Helical" evidence="10">
    <location>
        <begin position="6"/>
        <end position="25"/>
    </location>
</feature>
<feature type="transmembrane region" description="Helical" evidence="10">
    <location>
        <begin position="416"/>
        <end position="440"/>
    </location>
</feature>
<dbReference type="Proteomes" id="UP000078090">
    <property type="component" value="Unassembled WGS sequence"/>
</dbReference>
<feature type="transmembrane region" description="Helical" evidence="10">
    <location>
        <begin position="34"/>
        <end position="54"/>
    </location>
</feature>
<evidence type="ECO:0000256" key="2">
    <source>
        <dbReference type="ARBA" id="ARBA00009025"/>
    </source>
</evidence>
<comment type="similarity">
    <text evidence="2">Belongs to the complex I subunit 4 family.</text>
</comment>
<keyword evidence="5 10" id="KW-1133">Transmembrane helix</keyword>
<evidence type="ECO:0000256" key="6">
    <source>
        <dbReference type="ARBA" id="ARBA00023136"/>
    </source>
</evidence>
<feature type="transmembrane region" description="Helical" evidence="10">
    <location>
        <begin position="137"/>
        <end position="156"/>
    </location>
</feature>
<dbReference type="InterPro" id="IPR010227">
    <property type="entry name" value="NADH_Q_OxRdtase_chainM/4"/>
</dbReference>
<dbReference type="GO" id="GO:0016020">
    <property type="term" value="C:membrane"/>
    <property type="evidence" value="ECO:0007669"/>
    <property type="project" value="UniProtKB-SubCell"/>
</dbReference>
<dbReference type="PANTHER" id="PTHR43507">
    <property type="entry name" value="NADH-UBIQUINONE OXIDOREDUCTASE CHAIN 4"/>
    <property type="match status" value="1"/>
</dbReference>
<dbReference type="Pfam" id="PF00361">
    <property type="entry name" value="Proton_antipo_M"/>
    <property type="match status" value="1"/>
</dbReference>
<name>A0A177MAU5_METMH</name>
<keyword evidence="4 9" id="KW-0812">Transmembrane</keyword>
<dbReference type="RefSeq" id="WP_064009259.1">
    <property type="nucleotide sequence ID" value="NZ_LUUG01000082.1"/>
</dbReference>
<dbReference type="AlphaFoldDB" id="A0A177MAU5"/>
<dbReference type="GO" id="GO:0042773">
    <property type="term" value="P:ATP synthesis coupled electron transport"/>
    <property type="evidence" value="ECO:0007669"/>
    <property type="project" value="InterPro"/>
</dbReference>
<dbReference type="InterPro" id="IPR003918">
    <property type="entry name" value="NADH_UbQ_OxRdtase"/>
</dbReference>
<evidence type="ECO:0000256" key="5">
    <source>
        <dbReference type="ARBA" id="ARBA00022989"/>
    </source>
</evidence>
<evidence type="ECO:0000256" key="1">
    <source>
        <dbReference type="ARBA" id="ARBA00004127"/>
    </source>
</evidence>
<feature type="transmembrane region" description="Helical" evidence="10">
    <location>
        <begin position="112"/>
        <end position="131"/>
    </location>
</feature>
<dbReference type="OrthoDB" id="9768329at2"/>
<evidence type="ECO:0000256" key="7">
    <source>
        <dbReference type="ARBA" id="ARBA00031584"/>
    </source>
</evidence>
<dbReference type="GO" id="GO:0008137">
    <property type="term" value="F:NADH dehydrogenase (ubiquinone) activity"/>
    <property type="evidence" value="ECO:0007669"/>
    <property type="project" value="InterPro"/>
</dbReference>
<evidence type="ECO:0000256" key="4">
    <source>
        <dbReference type="ARBA" id="ARBA00022692"/>
    </source>
</evidence>
<evidence type="ECO:0000259" key="11">
    <source>
        <dbReference type="Pfam" id="PF00361"/>
    </source>
</evidence>
<feature type="domain" description="NADH:quinone oxidoreductase/Mrp antiporter transmembrane" evidence="11">
    <location>
        <begin position="130"/>
        <end position="427"/>
    </location>
</feature>
<feature type="transmembrane region" description="Helical" evidence="10">
    <location>
        <begin position="337"/>
        <end position="358"/>
    </location>
</feature>
<feature type="transmembrane region" description="Helical" evidence="10">
    <location>
        <begin position="250"/>
        <end position="272"/>
    </location>
</feature>
<dbReference type="InterPro" id="IPR001750">
    <property type="entry name" value="ND/Mrp_TM"/>
</dbReference>
<proteinExistence type="inferred from homology"/>
<organism evidence="12 13">
    <name type="scientific">Methylomonas methanica</name>
    <dbReference type="NCBI Taxonomy" id="421"/>
    <lineage>
        <taxon>Bacteria</taxon>
        <taxon>Pseudomonadati</taxon>
        <taxon>Pseudomonadota</taxon>
        <taxon>Gammaproteobacteria</taxon>
        <taxon>Methylococcales</taxon>
        <taxon>Methylococcaceae</taxon>
        <taxon>Methylomonas</taxon>
    </lineage>
</organism>
<evidence type="ECO:0000256" key="9">
    <source>
        <dbReference type="RuleBase" id="RU000320"/>
    </source>
</evidence>
<keyword evidence="6 10" id="KW-0472">Membrane</keyword>
<comment type="subcellular location">
    <subcellularLocation>
        <location evidence="1">Endomembrane system</location>
        <topology evidence="1">Multi-pass membrane protein</topology>
    </subcellularLocation>
    <subcellularLocation>
        <location evidence="9">Membrane</location>
        <topology evidence="9">Multi-pass membrane protein</topology>
    </subcellularLocation>
</comment>
<evidence type="ECO:0000256" key="3">
    <source>
        <dbReference type="ARBA" id="ARBA00019906"/>
    </source>
</evidence>
<feature type="transmembrane region" description="Helical" evidence="10">
    <location>
        <begin position="168"/>
        <end position="187"/>
    </location>
</feature>
<comment type="caution">
    <text evidence="12">The sequence shown here is derived from an EMBL/GenBank/DDBJ whole genome shotgun (WGS) entry which is preliminary data.</text>
</comment>
<feature type="transmembrane region" description="Helical" evidence="10">
    <location>
        <begin position="284"/>
        <end position="303"/>
    </location>
</feature>
<dbReference type="GO" id="GO:0012505">
    <property type="term" value="C:endomembrane system"/>
    <property type="evidence" value="ECO:0007669"/>
    <property type="project" value="UniProtKB-SubCell"/>
</dbReference>